<dbReference type="PRINTS" id="PR00377">
    <property type="entry name" value="IMPHPHTASES"/>
</dbReference>
<dbReference type="Pfam" id="PF00459">
    <property type="entry name" value="Inositol_P"/>
    <property type="match status" value="1"/>
</dbReference>
<evidence type="ECO:0000256" key="5">
    <source>
        <dbReference type="ARBA" id="ARBA00022723"/>
    </source>
</evidence>
<dbReference type="RefSeq" id="WP_185270330.1">
    <property type="nucleotide sequence ID" value="NZ_CP055156.1"/>
</dbReference>
<comment type="catalytic activity">
    <reaction evidence="1 9">
        <text>adenosine 3',5'-bisphosphate + H2O = AMP + phosphate</text>
        <dbReference type="Rhea" id="RHEA:10040"/>
        <dbReference type="ChEBI" id="CHEBI:15377"/>
        <dbReference type="ChEBI" id="CHEBI:43474"/>
        <dbReference type="ChEBI" id="CHEBI:58343"/>
        <dbReference type="ChEBI" id="CHEBI:456215"/>
        <dbReference type="EC" id="3.1.3.7"/>
    </reaction>
</comment>
<reference evidence="11 12" key="1">
    <citation type="journal article" date="2018" name="Int. J. Syst. Evol. Microbiol.">
        <title>Adhaeribacter swui sp. nov., isolated from wet mud.</title>
        <authorList>
            <person name="Kim D.U."/>
            <person name="Kim K.W."/>
            <person name="Kang M.S."/>
            <person name="Kim J.Y."/>
            <person name="Jang J.H."/>
            <person name="Kim M.K."/>
        </authorList>
    </citation>
    <scope>NUCLEOTIDE SEQUENCE [LARGE SCALE GENOMIC DNA]</scope>
    <source>
        <strain evidence="11 12">KCTC 52873</strain>
    </source>
</reference>
<dbReference type="PANTHER" id="PTHR43028">
    <property type="entry name" value="3'(2'),5'-BISPHOSPHATE NUCLEOTIDASE 1"/>
    <property type="match status" value="1"/>
</dbReference>
<name>A0A7G7G9L4_9BACT</name>
<keyword evidence="6 9" id="KW-0378">Hydrolase</keyword>
<comment type="subcellular location">
    <subcellularLocation>
        <location evidence="9">Cell membrane</location>
        <topology evidence="9">Peripheral membrane protein</topology>
        <orientation evidence="9">Cytoplasmic side</orientation>
    </subcellularLocation>
</comment>
<gene>
    <name evidence="9 11" type="primary">cysQ</name>
    <name evidence="11" type="ORF">HUW51_14375</name>
</gene>
<evidence type="ECO:0000256" key="1">
    <source>
        <dbReference type="ARBA" id="ARBA00001625"/>
    </source>
</evidence>
<dbReference type="PROSITE" id="PS00629">
    <property type="entry name" value="IMP_1"/>
    <property type="match status" value="1"/>
</dbReference>
<dbReference type="EC" id="3.1.3.7" evidence="9"/>
<protein>
    <recommendedName>
        <fullName evidence="9">3'(2'),5'-bisphosphate nucleotidase CysQ</fullName>
        <ecNumber evidence="9">3.1.3.7</ecNumber>
    </recommendedName>
    <alternativeName>
        <fullName evidence="9">3'(2'),5-bisphosphonucleoside 3'(2')-phosphohydrolase</fullName>
    </alternativeName>
    <alternativeName>
        <fullName evidence="9">3'-phosphoadenosine 5'-phosphate phosphatase</fullName>
        <shortName evidence="9">PAP phosphatase</shortName>
    </alternativeName>
</protein>
<dbReference type="CDD" id="cd01638">
    <property type="entry name" value="CysQ"/>
    <property type="match status" value="1"/>
</dbReference>
<sequence>MAAINVSAIMPDLLQIAKKAGDAIMEVYNQPASFTQITLKSDQSPLTQADQAANDVIAAGLAALTPDIPVLSEEGKMVPYEVRQTWPLYWCVDPLDGTKEFISRNGEFTVNIALVAGTTPVAGVIYAPVTNELYYTNGQDGAYKKQGDQEVEKLAVTGKTEKLVAVKSRSHGAPEEIAFLSQFAVTDEVRIGSSLKFCLIAEGKAQLYFRHGPTMEWDTAAGHAILAQAGGKLTNPDGEPFTYNKPSLLNGSFLCSGWQ</sequence>
<dbReference type="NCBIfam" id="TIGR01331">
    <property type="entry name" value="bisphos_cysQ"/>
    <property type="match status" value="1"/>
</dbReference>
<dbReference type="InterPro" id="IPR020550">
    <property type="entry name" value="Inositol_monophosphatase_CS"/>
</dbReference>
<proteinExistence type="inferred from homology"/>
<dbReference type="InterPro" id="IPR006240">
    <property type="entry name" value="CysQ"/>
</dbReference>
<feature type="binding site" evidence="9">
    <location>
        <position position="95"/>
    </location>
    <ligand>
        <name>Mg(2+)</name>
        <dbReference type="ChEBI" id="CHEBI:18420"/>
        <label>1</label>
    </ligand>
</feature>
<feature type="binding site" evidence="10">
    <location>
        <position position="218"/>
    </location>
    <ligand>
        <name>Mg(2+)</name>
        <dbReference type="ChEBI" id="CHEBI:18420"/>
        <label>1</label>
        <note>catalytic</note>
    </ligand>
</feature>
<dbReference type="GO" id="GO:0046854">
    <property type="term" value="P:phosphatidylinositol phosphate biosynthetic process"/>
    <property type="evidence" value="ECO:0007669"/>
    <property type="project" value="InterPro"/>
</dbReference>
<evidence type="ECO:0000313" key="12">
    <source>
        <dbReference type="Proteomes" id="UP000515237"/>
    </source>
</evidence>
<dbReference type="PROSITE" id="PS00630">
    <property type="entry name" value="IMP_2"/>
    <property type="match status" value="1"/>
</dbReference>
<evidence type="ECO:0000313" key="11">
    <source>
        <dbReference type="EMBL" id="QNF33848.1"/>
    </source>
</evidence>
<dbReference type="Gene3D" id="3.40.190.80">
    <property type="match status" value="1"/>
</dbReference>
<organism evidence="11 12">
    <name type="scientific">Adhaeribacter swui</name>
    <dbReference type="NCBI Taxonomy" id="2086471"/>
    <lineage>
        <taxon>Bacteria</taxon>
        <taxon>Pseudomonadati</taxon>
        <taxon>Bacteroidota</taxon>
        <taxon>Cytophagia</taxon>
        <taxon>Cytophagales</taxon>
        <taxon>Hymenobacteraceae</taxon>
        <taxon>Adhaeribacter</taxon>
    </lineage>
</organism>
<comment type="function">
    <text evidence="9">Converts adenosine-3',5'-bisphosphate (PAP) to AMP.</text>
</comment>
<evidence type="ECO:0000256" key="6">
    <source>
        <dbReference type="ARBA" id="ARBA00022801"/>
    </source>
</evidence>
<dbReference type="GO" id="GO:0000103">
    <property type="term" value="P:sulfate assimilation"/>
    <property type="evidence" value="ECO:0007669"/>
    <property type="project" value="TreeGrafter"/>
</dbReference>
<keyword evidence="5 9" id="KW-0479">Metal-binding</keyword>
<dbReference type="Gene3D" id="3.30.540.10">
    <property type="entry name" value="Fructose-1,6-Bisphosphatase, subunit A, domain 1"/>
    <property type="match status" value="1"/>
</dbReference>
<evidence type="ECO:0000256" key="4">
    <source>
        <dbReference type="ARBA" id="ARBA00022519"/>
    </source>
</evidence>
<dbReference type="EMBL" id="CP055156">
    <property type="protein sequence ID" value="QNF33848.1"/>
    <property type="molecule type" value="Genomic_DNA"/>
</dbReference>
<evidence type="ECO:0000256" key="3">
    <source>
        <dbReference type="ARBA" id="ARBA00022475"/>
    </source>
</evidence>
<feature type="binding site" evidence="10">
    <location>
        <position position="95"/>
    </location>
    <ligand>
        <name>Mg(2+)</name>
        <dbReference type="ChEBI" id="CHEBI:18420"/>
        <label>1</label>
        <note>catalytic</note>
    </ligand>
</feature>
<dbReference type="PANTHER" id="PTHR43028:SF5">
    <property type="entry name" value="3'(2'),5'-BISPHOSPHATE NUCLEOTIDASE 1"/>
    <property type="match status" value="1"/>
</dbReference>
<feature type="binding site" evidence="9 10">
    <location>
        <position position="93"/>
    </location>
    <ligand>
        <name>Mg(2+)</name>
        <dbReference type="ChEBI" id="CHEBI:18420"/>
        <label>2</label>
    </ligand>
</feature>
<evidence type="ECO:0000256" key="7">
    <source>
        <dbReference type="ARBA" id="ARBA00022842"/>
    </source>
</evidence>
<evidence type="ECO:0000256" key="10">
    <source>
        <dbReference type="PIRSR" id="PIRSR600760-2"/>
    </source>
</evidence>
<comment type="cofactor">
    <cofactor evidence="9 10">
        <name>Mg(2+)</name>
        <dbReference type="ChEBI" id="CHEBI:18420"/>
    </cofactor>
</comment>
<feature type="binding site" evidence="10">
    <location>
        <position position="73"/>
    </location>
    <ligand>
        <name>Mg(2+)</name>
        <dbReference type="ChEBI" id="CHEBI:18420"/>
        <label>1</label>
        <note>catalytic</note>
    </ligand>
</feature>
<feature type="binding site" evidence="9">
    <location>
        <position position="73"/>
    </location>
    <ligand>
        <name>Mg(2+)</name>
        <dbReference type="ChEBI" id="CHEBI:18420"/>
        <label>1</label>
    </ligand>
</feature>
<feature type="binding site" evidence="9">
    <location>
        <position position="93"/>
    </location>
    <ligand>
        <name>Mg(2+)</name>
        <dbReference type="ChEBI" id="CHEBI:18420"/>
        <label>1</label>
    </ligand>
</feature>
<feature type="binding site" evidence="9">
    <location>
        <position position="73"/>
    </location>
    <ligand>
        <name>substrate</name>
    </ligand>
</feature>
<dbReference type="AlphaFoldDB" id="A0A7G7G9L4"/>
<feature type="binding site" evidence="9">
    <location>
        <position position="218"/>
    </location>
    <ligand>
        <name>substrate</name>
    </ligand>
</feature>
<dbReference type="InterPro" id="IPR000760">
    <property type="entry name" value="Inositol_monophosphatase-like"/>
</dbReference>
<dbReference type="GO" id="GO:0050427">
    <property type="term" value="P:3'-phosphoadenosine 5'-phosphosulfate metabolic process"/>
    <property type="evidence" value="ECO:0007669"/>
    <property type="project" value="TreeGrafter"/>
</dbReference>
<evidence type="ECO:0000256" key="2">
    <source>
        <dbReference type="ARBA" id="ARBA00005289"/>
    </source>
</evidence>
<feature type="binding site" evidence="10">
    <location>
        <position position="96"/>
    </location>
    <ligand>
        <name>Mg(2+)</name>
        <dbReference type="ChEBI" id="CHEBI:18420"/>
        <label>1</label>
        <note>catalytic</note>
    </ligand>
</feature>
<dbReference type="KEGG" id="aswu:HUW51_14375"/>
<dbReference type="InterPro" id="IPR050725">
    <property type="entry name" value="CysQ/Inositol_MonoPase"/>
</dbReference>
<dbReference type="SUPFAM" id="SSF56655">
    <property type="entry name" value="Carbohydrate phosphatase"/>
    <property type="match status" value="1"/>
</dbReference>
<dbReference type="FunFam" id="3.30.540.10:FF:000007">
    <property type="entry name" value="3'(2'),5'-bisphosphate nucleotidase CysQ"/>
    <property type="match status" value="1"/>
</dbReference>
<keyword evidence="12" id="KW-1185">Reference proteome</keyword>
<dbReference type="GO" id="GO:0000287">
    <property type="term" value="F:magnesium ion binding"/>
    <property type="evidence" value="ECO:0007669"/>
    <property type="project" value="UniProtKB-UniRule"/>
</dbReference>
<dbReference type="Proteomes" id="UP000515237">
    <property type="component" value="Chromosome"/>
</dbReference>
<dbReference type="InterPro" id="IPR020583">
    <property type="entry name" value="Inositol_monoP_metal-BS"/>
</dbReference>
<accession>A0A7G7G9L4</accession>
<feature type="binding site" evidence="9">
    <location>
        <position position="96"/>
    </location>
    <ligand>
        <name>Mg(2+)</name>
        <dbReference type="ChEBI" id="CHEBI:18420"/>
        <label>2</label>
    </ligand>
</feature>
<keyword evidence="7 9" id="KW-0460">Magnesium</keyword>
<keyword evidence="8 9" id="KW-0472">Membrane</keyword>
<dbReference type="HAMAP" id="MF_02095">
    <property type="entry name" value="CysQ"/>
    <property type="match status" value="1"/>
</dbReference>
<evidence type="ECO:0000256" key="8">
    <source>
        <dbReference type="ARBA" id="ARBA00023136"/>
    </source>
</evidence>
<feature type="binding site" evidence="9">
    <location>
        <begin position="95"/>
        <end position="98"/>
    </location>
    <ligand>
        <name>substrate</name>
    </ligand>
</feature>
<evidence type="ECO:0000256" key="9">
    <source>
        <dbReference type="HAMAP-Rule" id="MF_02095"/>
    </source>
</evidence>
<keyword evidence="4" id="KW-0997">Cell inner membrane</keyword>
<dbReference type="GO" id="GO:0008441">
    <property type="term" value="F:3'(2'),5'-bisphosphate nucleotidase activity"/>
    <property type="evidence" value="ECO:0007669"/>
    <property type="project" value="UniProtKB-UniRule"/>
</dbReference>
<dbReference type="GO" id="GO:0005886">
    <property type="term" value="C:plasma membrane"/>
    <property type="evidence" value="ECO:0007669"/>
    <property type="project" value="UniProtKB-SubCell"/>
</dbReference>
<keyword evidence="3 9" id="KW-1003">Cell membrane</keyword>
<feature type="binding site" evidence="9">
    <location>
        <position position="218"/>
    </location>
    <ligand>
        <name>Mg(2+)</name>
        <dbReference type="ChEBI" id="CHEBI:18420"/>
        <label>2</label>
    </ligand>
</feature>
<comment type="similarity">
    <text evidence="2 9">Belongs to the inositol monophosphatase superfamily. CysQ family.</text>
</comment>